<reference evidence="3" key="1">
    <citation type="submission" date="2022-04" db="EMBL/GenBank/DDBJ databases">
        <title>Lysobacter sp. CAU 1642 isolated from sea sand.</title>
        <authorList>
            <person name="Kim W."/>
        </authorList>
    </citation>
    <scope>NUCLEOTIDE SEQUENCE</scope>
    <source>
        <strain evidence="3">CAU 1642</strain>
    </source>
</reference>
<proteinExistence type="predicted"/>
<feature type="compositionally biased region" description="Basic and acidic residues" evidence="2">
    <location>
        <begin position="209"/>
        <end position="222"/>
    </location>
</feature>
<sequence length="423" mass="47802">MPEATAQPSLFGLEDASALPVAVSGSPRQLSKAQKEFNRLSAGLESARRELETLQGENERLRQRWLDESAPRLAALDRAIRALIADLDATLRRPPPGAALRKRGRQALTDYLLELIEERLERGDGRDRDLLEAIYDRHSEVSLSDLREEHEAGLRDELESFAEELGIEVEEDSDEDALREHIEEALRARAAAEAAEATQRAEKRRQSRPAKERAAAARREQALHDAGQSLRDVFRRLASALHPDRETDPAERARKTELMQQANRAYEAKDLMALFRLQVEADQLDPERLAAVPEERLRGYSLLLKEQLATIRAEIANLQSALLDVFDMPYAALRRFDTRSLDHSLNEQLADLRRIEQAHLRERELLASPGGLRVLLVELSERQRQADLEEADALAALFDLIEDDMVPAGRQRQAARGRKGKRA</sequence>
<comment type="caution">
    <text evidence="3">The sequence shown here is derived from an EMBL/GenBank/DDBJ whole genome shotgun (WGS) entry which is preliminary data.</text>
</comment>
<dbReference type="RefSeq" id="WP_248211213.1">
    <property type="nucleotide sequence ID" value="NZ_JALNMH010000016.1"/>
</dbReference>
<keyword evidence="1" id="KW-0175">Coiled coil</keyword>
<feature type="region of interest" description="Disordered" evidence="2">
    <location>
        <begin position="189"/>
        <end position="222"/>
    </location>
</feature>
<evidence type="ECO:0000313" key="3">
    <source>
        <dbReference type="EMBL" id="MCK7595340.1"/>
    </source>
</evidence>
<gene>
    <name evidence="3" type="ORF">M0G41_16900</name>
</gene>
<evidence type="ECO:0000256" key="2">
    <source>
        <dbReference type="SAM" id="MobiDB-lite"/>
    </source>
</evidence>
<feature type="compositionally biased region" description="Low complexity" evidence="2">
    <location>
        <begin position="189"/>
        <end position="198"/>
    </location>
</feature>
<feature type="coiled-coil region" evidence="1">
    <location>
        <begin position="30"/>
        <end position="64"/>
    </location>
</feature>
<dbReference type="Proteomes" id="UP001431449">
    <property type="component" value="Unassembled WGS sequence"/>
</dbReference>
<evidence type="ECO:0000256" key="1">
    <source>
        <dbReference type="SAM" id="Coils"/>
    </source>
</evidence>
<dbReference type="EMBL" id="JALNMH010000016">
    <property type="protein sequence ID" value="MCK7595340.1"/>
    <property type="molecule type" value="Genomic_DNA"/>
</dbReference>
<protein>
    <submittedName>
        <fullName evidence="3">J domain-containing protein</fullName>
    </submittedName>
</protein>
<evidence type="ECO:0000313" key="4">
    <source>
        <dbReference type="Proteomes" id="UP001431449"/>
    </source>
</evidence>
<organism evidence="3 4">
    <name type="scientific">Pseudomarimonas salicorniae</name>
    <dbReference type="NCBI Taxonomy" id="2933270"/>
    <lineage>
        <taxon>Bacteria</taxon>
        <taxon>Pseudomonadati</taxon>
        <taxon>Pseudomonadota</taxon>
        <taxon>Gammaproteobacteria</taxon>
        <taxon>Lysobacterales</taxon>
        <taxon>Lysobacteraceae</taxon>
        <taxon>Pseudomarimonas</taxon>
    </lineage>
</organism>
<accession>A0ABT0GLB3</accession>
<name>A0ABT0GLB3_9GAMM</name>
<keyword evidence="4" id="KW-1185">Reference proteome</keyword>